<dbReference type="PANTHER" id="PTHR38588:SF1">
    <property type="entry name" value="BLL0334 PROTEIN"/>
    <property type="match status" value="1"/>
</dbReference>
<dbReference type="Proteomes" id="UP000011626">
    <property type="component" value="Unassembled WGS sequence"/>
</dbReference>
<dbReference type="InterPro" id="IPR023393">
    <property type="entry name" value="START-like_dom_sf"/>
</dbReference>
<reference evidence="2 3" key="1">
    <citation type="journal article" date="2014" name="PLoS Genet.">
        <title>Phylogenetically driven sequencing of extremely halophilic archaea reveals strategies for static and dynamic osmo-response.</title>
        <authorList>
            <person name="Becker E.A."/>
            <person name="Seitzer P.M."/>
            <person name="Tritt A."/>
            <person name="Larsen D."/>
            <person name="Krusor M."/>
            <person name="Yao A.I."/>
            <person name="Wu D."/>
            <person name="Madern D."/>
            <person name="Eisen J.A."/>
            <person name="Darling A.E."/>
            <person name="Facciotti M.T."/>
        </authorList>
    </citation>
    <scope>NUCLEOTIDE SEQUENCE [LARGE SCALE GENOMIC DNA]</scope>
    <source>
        <strain evidence="2 3">2-9-1</strain>
    </source>
</reference>
<dbReference type="InterPro" id="IPR010419">
    <property type="entry name" value="CO_DH_gsu"/>
</dbReference>
<sequence length="337" mass="34454">MEFSGEFTVDGTPEELWKYFTDPDILMDCAPGCNELVLEGPSRIVAGLTVGVGSVKPSFDVEGIVTAADRPNELEIEATGEASRNSFKATASQELHDNGDGTTTVSWQASAEVSGIIASLGERAIGSVADKLVTQFFRDLEGHVNEGTPAESKLRAASSEELEATEQREADSIGSGGDLTATAVSKVAEATGADGPSRGQSFVAGVVLGVVGSAVVRRLRSGGQREVVAREARDPSPASQGTASDPRTGSSGDGTSSLLVLGLTAALGAAGAIIWGRSRRDGTGGPVDTAVPDSGDETTTADESTDDRSLGDATGTEPATNGDVGSDNPLDRLESRP</sequence>
<gene>
    <name evidence="2" type="ORF">C475_21699</name>
</gene>
<dbReference type="PANTHER" id="PTHR38588">
    <property type="entry name" value="BLL0334 PROTEIN"/>
    <property type="match status" value="1"/>
</dbReference>
<name>M0C9K2_9EURY</name>
<dbReference type="EMBL" id="AOIU01000048">
    <property type="protein sequence ID" value="ELZ19956.1"/>
    <property type="molecule type" value="Genomic_DNA"/>
</dbReference>
<dbReference type="eggNOG" id="arCOG01927">
    <property type="taxonomic scope" value="Archaea"/>
</dbReference>
<evidence type="ECO:0000256" key="1">
    <source>
        <dbReference type="SAM" id="MobiDB-lite"/>
    </source>
</evidence>
<feature type="region of interest" description="Disordered" evidence="1">
    <location>
        <begin position="277"/>
        <end position="337"/>
    </location>
</feature>
<accession>M0C9K2</accession>
<dbReference type="SUPFAM" id="SSF55961">
    <property type="entry name" value="Bet v1-like"/>
    <property type="match status" value="1"/>
</dbReference>
<dbReference type="AlphaFoldDB" id="M0C9K2"/>
<keyword evidence="3" id="KW-1185">Reference proteome</keyword>
<feature type="region of interest" description="Disordered" evidence="1">
    <location>
        <begin position="144"/>
        <end position="178"/>
    </location>
</feature>
<dbReference type="CDD" id="cd05018">
    <property type="entry name" value="CoxG"/>
    <property type="match status" value="1"/>
</dbReference>
<feature type="region of interest" description="Disordered" evidence="1">
    <location>
        <begin position="221"/>
        <end position="255"/>
    </location>
</feature>
<organism evidence="2 3">
    <name type="scientific">Halosimplex carlsbadense 2-9-1</name>
    <dbReference type="NCBI Taxonomy" id="797114"/>
    <lineage>
        <taxon>Archaea</taxon>
        <taxon>Methanobacteriati</taxon>
        <taxon>Methanobacteriota</taxon>
        <taxon>Stenosarchaea group</taxon>
        <taxon>Halobacteria</taxon>
        <taxon>Halobacteriales</taxon>
        <taxon>Haloarculaceae</taxon>
        <taxon>Halosimplex</taxon>
    </lineage>
</organism>
<dbReference type="RefSeq" id="WP_006886003.1">
    <property type="nucleotide sequence ID" value="NZ_AOIU01000048.1"/>
</dbReference>
<proteinExistence type="predicted"/>
<protein>
    <submittedName>
        <fullName evidence="2">Carbon monoxide dehydrogenase subunit G</fullName>
    </submittedName>
</protein>
<comment type="caution">
    <text evidence="2">The sequence shown here is derived from an EMBL/GenBank/DDBJ whole genome shotgun (WGS) entry which is preliminary data.</text>
</comment>
<feature type="compositionally biased region" description="Acidic residues" evidence="1">
    <location>
        <begin position="294"/>
        <end position="305"/>
    </location>
</feature>
<evidence type="ECO:0000313" key="2">
    <source>
        <dbReference type="EMBL" id="ELZ19956.1"/>
    </source>
</evidence>
<dbReference type="Gene3D" id="3.30.530.20">
    <property type="match status" value="1"/>
</dbReference>
<evidence type="ECO:0000313" key="3">
    <source>
        <dbReference type="Proteomes" id="UP000011626"/>
    </source>
</evidence>
<dbReference type="PATRIC" id="fig|797114.5.peg.4377"/>
<feature type="compositionally biased region" description="Polar residues" evidence="1">
    <location>
        <begin position="237"/>
        <end position="247"/>
    </location>
</feature>
<dbReference type="Pfam" id="PF06240">
    <property type="entry name" value="COXG"/>
    <property type="match status" value="1"/>
</dbReference>
<dbReference type="STRING" id="797114.C475_21699"/>